<dbReference type="PANTHER" id="PTHR10489:SF730">
    <property type="entry name" value="CHEMOKINE XC RECEPTOR 1"/>
    <property type="match status" value="1"/>
</dbReference>
<evidence type="ECO:0000256" key="8">
    <source>
        <dbReference type="ARBA" id="ARBA00023170"/>
    </source>
</evidence>
<dbReference type="GO" id="GO:0019957">
    <property type="term" value="F:C-C chemokine binding"/>
    <property type="evidence" value="ECO:0007669"/>
    <property type="project" value="TreeGrafter"/>
</dbReference>
<dbReference type="Gene3D" id="1.20.1070.10">
    <property type="entry name" value="Rhodopsin 7-helix transmembrane proteins"/>
    <property type="match status" value="1"/>
</dbReference>
<feature type="transmembrane region" description="Helical" evidence="11">
    <location>
        <begin position="204"/>
        <end position="225"/>
    </location>
</feature>
<evidence type="ECO:0000256" key="3">
    <source>
        <dbReference type="ARBA" id="ARBA00022692"/>
    </source>
</evidence>
<keyword evidence="4 11" id="KW-1133">Transmembrane helix</keyword>
<dbReference type="RefSeq" id="XP_027728213.1">
    <property type="nucleotide sequence ID" value="XM_027872412.1"/>
</dbReference>
<evidence type="ECO:0000256" key="10">
    <source>
        <dbReference type="RuleBase" id="RU000688"/>
    </source>
</evidence>
<comment type="subcellular location">
    <subcellularLocation>
        <location evidence="1">Cell membrane</location>
        <topology evidence="1">Multi-pass membrane protein</topology>
    </subcellularLocation>
</comment>
<keyword evidence="2" id="KW-1003">Cell membrane</keyword>
<evidence type="ECO:0000256" key="5">
    <source>
        <dbReference type="ARBA" id="ARBA00023040"/>
    </source>
</evidence>
<organism evidence="13 14">
    <name type="scientific">Vombatus ursinus</name>
    <name type="common">Common wombat</name>
    <dbReference type="NCBI Taxonomy" id="29139"/>
    <lineage>
        <taxon>Eukaryota</taxon>
        <taxon>Metazoa</taxon>
        <taxon>Chordata</taxon>
        <taxon>Craniata</taxon>
        <taxon>Vertebrata</taxon>
        <taxon>Euteleostomi</taxon>
        <taxon>Mammalia</taxon>
        <taxon>Metatheria</taxon>
        <taxon>Diprotodontia</taxon>
        <taxon>Vombatidae</taxon>
        <taxon>Vombatus</taxon>
    </lineage>
</organism>
<evidence type="ECO:0000313" key="13">
    <source>
        <dbReference type="Ensembl" id="ENSVURP00010028573.1"/>
    </source>
</evidence>
<dbReference type="InterPro" id="IPR017452">
    <property type="entry name" value="GPCR_Rhodpsn_7TM"/>
</dbReference>
<evidence type="ECO:0000256" key="4">
    <source>
        <dbReference type="ARBA" id="ARBA00022989"/>
    </source>
</evidence>
<evidence type="ECO:0000313" key="14">
    <source>
        <dbReference type="Proteomes" id="UP000314987"/>
    </source>
</evidence>
<dbReference type="Ensembl" id="ENSVURT00010032554.1">
    <property type="protein sequence ID" value="ENSVURP00010028573.1"/>
    <property type="gene ID" value="ENSVURG00010021871.1"/>
</dbReference>
<dbReference type="GO" id="GO:0006955">
    <property type="term" value="P:immune response"/>
    <property type="evidence" value="ECO:0007669"/>
    <property type="project" value="TreeGrafter"/>
</dbReference>
<reference evidence="14" key="1">
    <citation type="submission" date="2018-12" db="EMBL/GenBank/DDBJ databases">
        <authorList>
            <person name="Yazar S."/>
        </authorList>
    </citation>
    <scope>NUCLEOTIDE SEQUENCE [LARGE SCALE GENOMIC DNA]</scope>
</reference>
<dbReference type="InterPro" id="IPR005393">
    <property type="entry name" value="Chemokine_XCR1"/>
</dbReference>
<keyword evidence="14" id="KW-1185">Reference proteome</keyword>
<feature type="transmembrane region" description="Helical" evidence="11">
    <location>
        <begin position="42"/>
        <end position="63"/>
    </location>
</feature>
<dbReference type="InterPro" id="IPR050119">
    <property type="entry name" value="CCR1-9-like"/>
</dbReference>
<feature type="transmembrane region" description="Helical" evidence="11">
    <location>
        <begin position="114"/>
        <end position="135"/>
    </location>
</feature>
<proteinExistence type="inferred from homology"/>
<sequence length="342" mass="39908">MDSTWYSDYQVSATPANYGDYSSGVLCENQANFELTTMSHTVFYSFVFVLSLVGNSLVLWVLVKYESLESLTNTFILNLCLSDLLFSCLLPFWIVVQYSGWIFGEFFCKLFNMIFHISLYSSVIFLMVMTVHRYLSVVHPLSSLGSHPFRSRVRIISAIWVASIMASVPDTIFHTVLADVSPPVWSCEYSELKWFLLSVYEHNFVFLFSLGVILFCYVQILRTLFRSHSKRRHRTVRLIFTIVGFYFLSWAPYNVVLFLQTLLRLRLFQSCEVIKQVEYSVQICREIAFSHCCFNPVLYVFVGIKFRGHLKMLCRKFWPWKWNVSPSPRASGAFPYDDASFY</sequence>
<dbReference type="PROSITE" id="PS00237">
    <property type="entry name" value="G_PROTEIN_RECEP_F1_1"/>
    <property type="match status" value="1"/>
</dbReference>
<dbReference type="Pfam" id="PF00001">
    <property type="entry name" value="7tm_1"/>
    <property type="match status" value="1"/>
</dbReference>
<dbReference type="OMA" id="RSHTKNR"/>
<evidence type="ECO:0000256" key="11">
    <source>
        <dbReference type="SAM" id="Phobius"/>
    </source>
</evidence>
<dbReference type="STRING" id="29139.ENSVURP00010028573"/>
<keyword evidence="3 10" id="KW-0812">Transmembrane</keyword>
<comment type="similarity">
    <text evidence="10">Belongs to the G-protein coupled receptor 1 family.</text>
</comment>
<gene>
    <name evidence="13" type="primary">XCR1</name>
</gene>
<evidence type="ECO:0000256" key="6">
    <source>
        <dbReference type="ARBA" id="ARBA00023136"/>
    </source>
</evidence>
<dbReference type="GeneID" id="114050595"/>
<dbReference type="GO" id="GO:0019722">
    <property type="term" value="P:calcium-mediated signaling"/>
    <property type="evidence" value="ECO:0007669"/>
    <property type="project" value="TreeGrafter"/>
</dbReference>
<feature type="transmembrane region" description="Helical" evidence="11">
    <location>
        <begin position="237"/>
        <end position="259"/>
    </location>
</feature>
<evidence type="ECO:0000259" key="12">
    <source>
        <dbReference type="PROSITE" id="PS50262"/>
    </source>
</evidence>
<feature type="domain" description="G-protein coupled receptors family 1 profile" evidence="12">
    <location>
        <begin position="54"/>
        <end position="299"/>
    </location>
</feature>
<protein>
    <submittedName>
        <fullName evidence="13">X-C motif chemokine receptor 1</fullName>
    </submittedName>
</protein>
<evidence type="ECO:0000256" key="9">
    <source>
        <dbReference type="ARBA" id="ARBA00023224"/>
    </source>
</evidence>
<accession>A0A4X2LWU1</accession>
<dbReference type="PROSITE" id="PS50262">
    <property type="entry name" value="G_PROTEIN_RECEP_F1_2"/>
    <property type="match status" value="1"/>
</dbReference>
<dbReference type="InterPro" id="IPR000276">
    <property type="entry name" value="GPCR_Rhodpsn"/>
</dbReference>
<dbReference type="GO" id="GO:0009897">
    <property type="term" value="C:external side of plasma membrane"/>
    <property type="evidence" value="ECO:0007669"/>
    <property type="project" value="TreeGrafter"/>
</dbReference>
<dbReference type="SUPFAM" id="SSF81321">
    <property type="entry name" value="Family A G protein-coupled receptor-like"/>
    <property type="match status" value="1"/>
</dbReference>
<dbReference type="PRINTS" id="PR00237">
    <property type="entry name" value="GPCRRHODOPSN"/>
</dbReference>
<dbReference type="Proteomes" id="UP000314987">
    <property type="component" value="Unassembled WGS sequence"/>
</dbReference>
<keyword evidence="5 10" id="KW-0297">G-protein coupled receptor</keyword>
<dbReference type="PRINTS" id="PR01568">
    <property type="entry name" value="LYMPHOTACTNR"/>
</dbReference>
<dbReference type="CTD" id="2829"/>
<keyword evidence="6 11" id="KW-0472">Membrane</keyword>
<reference evidence="13" key="2">
    <citation type="submission" date="2025-08" db="UniProtKB">
        <authorList>
            <consortium name="Ensembl"/>
        </authorList>
    </citation>
    <scope>IDENTIFICATION</scope>
</reference>
<dbReference type="GeneTree" id="ENSGT01110000267168"/>
<evidence type="ECO:0000256" key="7">
    <source>
        <dbReference type="ARBA" id="ARBA00023157"/>
    </source>
</evidence>
<keyword evidence="9 10" id="KW-0807">Transducer</keyword>
<dbReference type="GO" id="GO:0016493">
    <property type="term" value="F:C-C chemokine receptor activity"/>
    <property type="evidence" value="ECO:0007669"/>
    <property type="project" value="TreeGrafter"/>
</dbReference>
<dbReference type="GO" id="GO:0060326">
    <property type="term" value="P:cell chemotaxis"/>
    <property type="evidence" value="ECO:0007669"/>
    <property type="project" value="TreeGrafter"/>
</dbReference>
<feature type="transmembrane region" description="Helical" evidence="11">
    <location>
        <begin position="75"/>
        <end position="94"/>
    </location>
</feature>
<evidence type="ECO:0000256" key="1">
    <source>
        <dbReference type="ARBA" id="ARBA00004651"/>
    </source>
</evidence>
<dbReference type="PANTHER" id="PTHR10489">
    <property type="entry name" value="CELL ADHESION MOLECULE"/>
    <property type="match status" value="1"/>
</dbReference>
<keyword evidence="7" id="KW-1015">Disulfide bond</keyword>
<dbReference type="GO" id="GO:0051209">
    <property type="term" value="P:release of sequestered calcium ion into cytosol"/>
    <property type="evidence" value="ECO:0007669"/>
    <property type="project" value="Ensembl"/>
</dbReference>
<dbReference type="FunFam" id="1.20.1070.10:FF:000130">
    <property type="entry name" value="Chemokine (C-C motif) receptor 2"/>
    <property type="match status" value="1"/>
</dbReference>
<reference evidence="13" key="3">
    <citation type="submission" date="2025-09" db="UniProtKB">
        <authorList>
            <consortium name="Ensembl"/>
        </authorList>
    </citation>
    <scope>IDENTIFICATION</scope>
</reference>
<name>A0A4X2LWU1_VOMUR</name>
<dbReference type="AlphaFoldDB" id="A0A4X2LWU1"/>
<feature type="transmembrane region" description="Helical" evidence="11">
    <location>
        <begin position="155"/>
        <end position="176"/>
    </location>
</feature>
<keyword evidence="8 10" id="KW-0675">Receptor</keyword>
<dbReference type="GO" id="GO:0007204">
    <property type="term" value="P:positive regulation of cytosolic calcium ion concentration"/>
    <property type="evidence" value="ECO:0007669"/>
    <property type="project" value="TreeGrafter"/>
</dbReference>
<evidence type="ECO:0000256" key="2">
    <source>
        <dbReference type="ARBA" id="ARBA00022475"/>
    </source>
</evidence>